<keyword evidence="2" id="KW-1185">Reference proteome</keyword>
<sequence length="107" mass="11847">MLNQGMNANCASYPKFSLGLGFKNPTREDSYLKLATPSLGVGVGGDCQDILTKFGLKIVKLGIFPKLRIKDFCESVDGLEVRLDNDLGNFMDFFLKWSTLVNFGCKN</sequence>
<name>A0ABR8HUX6_9CHRO</name>
<proteinExistence type="predicted"/>
<protein>
    <submittedName>
        <fullName evidence="1">Uncharacterized protein</fullName>
    </submittedName>
</protein>
<organism evidence="1 2">
    <name type="scientific">Microcystis flos-aquae FACHB-1344</name>
    <dbReference type="NCBI Taxonomy" id="2692899"/>
    <lineage>
        <taxon>Bacteria</taxon>
        <taxon>Bacillati</taxon>
        <taxon>Cyanobacteriota</taxon>
        <taxon>Cyanophyceae</taxon>
        <taxon>Oscillatoriophycideae</taxon>
        <taxon>Chroococcales</taxon>
        <taxon>Microcystaceae</taxon>
        <taxon>Microcystis</taxon>
    </lineage>
</organism>
<evidence type="ECO:0000313" key="2">
    <source>
        <dbReference type="Proteomes" id="UP000636187"/>
    </source>
</evidence>
<dbReference type="Proteomes" id="UP000636187">
    <property type="component" value="Unassembled WGS sequence"/>
</dbReference>
<reference evidence="1 2" key="1">
    <citation type="journal article" date="2020" name="ISME J.">
        <title>Comparative genomics reveals insights into cyanobacterial evolution and habitat adaptation.</title>
        <authorList>
            <person name="Chen M.Y."/>
            <person name="Teng W.K."/>
            <person name="Zhao L."/>
            <person name="Hu C.X."/>
            <person name="Zhou Y.K."/>
            <person name="Han B.P."/>
            <person name="Song L.R."/>
            <person name="Shu W.S."/>
        </authorList>
    </citation>
    <scope>NUCLEOTIDE SEQUENCE [LARGE SCALE GENOMIC DNA]</scope>
    <source>
        <strain evidence="1 2">FACHB-1344</strain>
    </source>
</reference>
<gene>
    <name evidence="1" type="ORF">H6G48_17195</name>
</gene>
<evidence type="ECO:0000313" key="1">
    <source>
        <dbReference type="EMBL" id="MBD2623313.1"/>
    </source>
</evidence>
<comment type="caution">
    <text evidence="1">The sequence shown here is derived from an EMBL/GenBank/DDBJ whole genome shotgun (WGS) entry which is preliminary data.</text>
</comment>
<dbReference type="EMBL" id="JACJSW010000178">
    <property type="protein sequence ID" value="MBD2623313.1"/>
    <property type="molecule type" value="Genomic_DNA"/>
</dbReference>
<accession>A0ABR8HUX6</accession>